<dbReference type="GO" id="GO:0016814">
    <property type="term" value="F:hydrolase activity, acting on carbon-nitrogen (but not peptide) bonds, in cyclic amidines"/>
    <property type="evidence" value="ECO:0007669"/>
    <property type="project" value="TreeGrafter"/>
</dbReference>
<dbReference type="PANTHER" id="PTHR32027">
    <property type="entry name" value="CYTOSINE DEAMINASE"/>
    <property type="match status" value="1"/>
</dbReference>
<evidence type="ECO:0008006" key="3">
    <source>
        <dbReference type="Google" id="ProtNLM"/>
    </source>
</evidence>
<dbReference type="Proteomes" id="UP000242287">
    <property type="component" value="Unassembled WGS sequence"/>
</dbReference>
<evidence type="ECO:0000313" key="2">
    <source>
        <dbReference type="Proteomes" id="UP000242287"/>
    </source>
</evidence>
<dbReference type="Gene3D" id="3.20.20.140">
    <property type="entry name" value="Metal-dependent hydrolases"/>
    <property type="match status" value="1"/>
</dbReference>
<evidence type="ECO:0000313" key="1">
    <source>
        <dbReference type="EMBL" id="PFH53976.1"/>
    </source>
</evidence>
<protein>
    <recommendedName>
        <fullName evidence="3">Amidohydrolase-related domain-containing protein</fullName>
    </recommendedName>
</protein>
<dbReference type="AlphaFoldDB" id="A0A2A9P0D3"/>
<accession>A0A2A9P0D3</accession>
<dbReference type="SUPFAM" id="SSF51556">
    <property type="entry name" value="Metallo-dependent hydrolases"/>
    <property type="match status" value="1"/>
</dbReference>
<dbReference type="InterPro" id="IPR052349">
    <property type="entry name" value="Metallo-hydrolase_Enzymes"/>
</dbReference>
<gene>
    <name evidence="1" type="ORF">AMATHDRAFT_72995</name>
</gene>
<dbReference type="InterPro" id="IPR032466">
    <property type="entry name" value="Metal_Hydrolase"/>
</dbReference>
<name>A0A2A9P0D3_9AGAR</name>
<organism evidence="1 2">
    <name type="scientific">Amanita thiersii Skay4041</name>
    <dbReference type="NCBI Taxonomy" id="703135"/>
    <lineage>
        <taxon>Eukaryota</taxon>
        <taxon>Fungi</taxon>
        <taxon>Dikarya</taxon>
        <taxon>Basidiomycota</taxon>
        <taxon>Agaricomycotina</taxon>
        <taxon>Agaricomycetes</taxon>
        <taxon>Agaricomycetidae</taxon>
        <taxon>Agaricales</taxon>
        <taxon>Pluteineae</taxon>
        <taxon>Amanitaceae</taxon>
        <taxon>Amanita</taxon>
    </lineage>
</organism>
<dbReference type="OrthoDB" id="10266980at2759"/>
<keyword evidence="2" id="KW-1185">Reference proteome</keyword>
<proteinExistence type="predicted"/>
<dbReference type="EMBL" id="KZ301971">
    <property type="protein sequence ID" value="PFH53976.1"/>
    <property type="molecule type" value="Genomic_DNA"/>
</dbReference>
<reference evidence="1 2" key="1">
    <citation type="submission" date="2014-02" db="EMBL/GenBank/DDBJ databases">
        <title>Transposable element dynamics among asymbiotic and ectomycorrhizal Amanita fungi.</title>
        <authorList>
            <consortium name="DOE Joint Genome Institute"/>
            <person name="Hess J."/>
            <person name="Skrede I."/>
            <person name="Wolfe B."/>
            <person name="LaButti K."/>
            <person name="Ohm R.A."/>
            <person name="Grigoriev I.V."/>
            <person name="Pringle A."/>
        </authorList>
    </citation>
    <scope>NUCLEOTIDE SEQUENCE [LARGE SCALE GENOMIC DNA]</scope>
    <source>
        <strain evidence="1 2">SKay4041</strain>
    </source>
</reference>
<sequence length="447" mass="49604">MLISNVRLLHPDSELTSKLWAVDCVDGKVRRVQEVSERLTGDLDAKGGIMIPSLCHPHIHLDKCFILGMAGLIVEGDFKEAMRLTSTAKGTFNHRDLYDRGERLIRESIEWGVTSMRAHVEVDEIVRFSCLDVALELRKKYEAACDIQIAVFAQEPLFMAPGDTTPGPNYELLREAVERDEVHVVGSAPYVEPTIVQAKKNIALILGFLDSRRVENVDFHLDYNLDPQMEPLIYEVIAQARGIHIDKGAHRDSNAAARGRPTITIGHATRLQLLSAEEWTTLARELADLPINIALVSLPQSDLYMQGRSDEELSLGAPRGTLRVTHLYRKYGLQVAMGVNNVQNAFTPQGSLDPLSLCTLGVAIFQAARARDIDLLIRSVTLNAKTAINHERTQADLFPTEEDPADFVILHTNDSFESVVLNPSLDRTTIRAGVVVASKKSVATWSM</sequence>
<dbReference type="STRING" id="703135.A0A2A9P0D3"/>
<dbReference type="PANTHER" id="PTHR32027:SF0">
    <property type="entry name" value="CYTOSINE DEAMINASE"/>
    <property type="match status" value="1"/>
</dbReference>